<gene>
    <name evidence="3" type="ORF">BDV37DRAFT_258176</name>
</gene>
<reference evidence="3 4" key="1">
    <citation type="submission" date="2019-04" db="EMBL/GenBank/DDBJ databases">
        <authorList>
            <consortium name="DOE Joint Genome Institute"/>
            <person name="Mondo S."/>
            <person name="Kjaerbolling I."/>
            <person name="Vesth T."/>
            <person name="Frisvad J.C."/>
            <person name="Nybo J.L."/>
            <person name="Theobald S."/>
            <person name="Kildgaard S."/>
            <person name="Isbrandt T."/>
            <person name="Kuo A."/>
            <person name="Sato A."/>
            <person name="Lyhne E.K."/>
            <person name="Kogle M.E."/>
            <person name="Wiebenga A."/>
            <person name="Kun R.S."/>
            <person name="Lubbers R.J."/>
            <person name="Makela M.R."/>
            <person name="Barry K."/>
            <person name="Chovatia M."/>
            <person name="Clum A."/>
            <person name="Daum C."/>
            <person name="Haridas S."/>
            <person name="He G."/>
            <person name="LaButti K."/>
            <person name="Lipzen A."/>
            <person name="Riley R."/>
            <person name="Salamov A."/>
            <person name="Simmons B.A."/>
            <person name="Magnuson J.K."/>
            <person name="Henrissat B."/>
            <person name="Mortensen U.H."/>
            <person name="Larsen T.O."/>
            <person name="Devries R.P."/>
            <person name="Grigoriev I.V."/>
            <person name="Machida M."/>
            <person name="Baker S.E."/>
            <person name="Andersen M.R."/>
            <person name="Cantor M.N."/>
            <person name="Hua S.X."/>
        </authorList>
    </citation>
    <scope>NUCLEOTIDE SEQUENCE [LARGE SCALE GENOMIC DNA]</scope>
    <source>
        <strain evidence="3 4">CBS 119388</strain>
    </source>
</reference>
<accession>A0A5N7D1M1</accession>
<name>A0A5N7D1M1_9EURO</name>
<feature type="transmembrane region" description="Helical" evidence="2">
    <location>
        <begin position="35"/>
        <end position="51"/>
    </location>
</feature>
<dbReference type="AlphaFoldDB" id="A0A5N7D1M1"/>
<dbReference type="RefSeq" id="XP_031937593.1">
    <property type="nucleotide sequence ID" value="XM_032083015.1"/>
</dbReference>
<keyword evidence="4" id="KW-1185">Reference proteome</keyword>
<evidence type="ECO:0008006" key="5">
    <source>
        <dbReference type="Google" id="ProtNLM"/>
    </source>
</evidence>
<keyword evidence="2" id="KW-0812">Transmembrane</keyword>
<evidence type="ECO:0000256" key="2">
    <source>
        <dbReference type="SAM" id="Phobius"/>
    </source>
</evidence>
<keyword evidence="2" id="KW-1133">Transmembrane helix</keyword>
<evidence type="ECO:0000256" key="1">
    <source>
        <dbReference type="SAM" id="MobiDB-lite"/>
    </source>
</evidence>
<protein>
    <recommendedName>
        <fullName evidence="5">Transmembrane protein</fullName>
    </recommendedName>
</protein>
<evidence type="ECO:0000313" key="4">
    <source>
        <dbReference type="Proteomes" id="UP000325579"/>
    </source>
</evidence>
<proteinExistence type="predicted"/>
<organism evidence="3 4">
    <name type="scientific">Aspergillus pseudonomiae</name>
    <dbReference type="NCBI Taxonomy" id="1506151"/>
    <lineage>
        <taxon>Eukaryota</taxon>
        <taxon>Fungi</taxon>
        <taxon>Dikarya</taxon>
        <taxon>Ascomycota</taxon>
        <taxon>Pezizomycotina</taxon>
        <taxon>Eurotiomycetes</taxon>
        <taxon>Eurotiomycetidae</taxon>
        <taxon>Eurotiales</taxon>
        <taxon>Aspergillaceae</taxon>
        <taxon>Aspergillus</taxon>
        <taxon>Aspergillus subgen. Circumdati</taxon>
    </lineage>
</organism>
<dbReference type="EMBL" id="ML736818">
    <property type="protein sequence ID" value="KAE8400274.1"/>
    <property type="molecule type" value="Genomic_DNA"/>
</dbReference>
<evidence type="ECO:0000313" key="3">
    <source>
        <dbReference type="EMBL" id="KAE8400274.1"/>
    </source>
</evidence>
<dbReference type="Proteomes" id="UP000325579">
    <property type="component" value="Unassembled WGS sequence"/>
</dbReference>
<sequence>MRKVDKHVVPECGDQPLSDRGGVPLHMRRTRRRQGIFFIFIFFICSVENIMDMTCDQRMVKESSIASLSSGTRVVRLC</sequence>
<dbReference type="GeneID" id="43667706"/>
<feature type="region of interest" description="Disordered" evidence="1">
    <location>
        <begin position="1"/>
        <end position="23"/>
    </location>
</feature>
<keyword evidence="2" id="KW-0472">Membrane</keyword>